<dbReference type="Proteomes" id="UP000751190">
    <property type="component" value="Unassembled WGS sequence"/>
</dbReference>
<sequence>MSTKATTFLIGAAAAAGLAAWFAEGGEKAHQAPKLVSRASEKFKAAATADAPSPSYGYAAPSASTADQAREVCMGD</sequence>
<comment type="caution">
    <text evidence="2">The sequence shown here is derived from an EMBL/GenBank/DDBJ whole genome shotgun (WGS) entry which is preliminary data.</text>
</comment>
<dbReference type="EMBL" id="JAGTXO010000014">
    <property type="protein sequence ID" value="KAG8463910.1"/>
    <property type="molecule type" value="Genomic_DNA"/>
</dbReference>
<organism evidence="2 3">
    <name type="scientific">Diacronema lutheri</name>
    <name type="common">Unicellular marine alga</name>
    <name type="synonym">Monochrysis lutheri</name>
    <dbReference type="NCBI Taxonomy" id="2081491"/>
    <lineage>
        <taxon>Eukaryota</taxon>
        <taxon>Haptista</taxon>
        <taxon>Haptophyta</taxon>
        <taxon>Pavlovophyceae</taxon>
        <taxon>Pavlovales</taxon>
        <taxon>Pavlovaceae</taxon>
        <taxon>Diacronema</taxon>
    </lineage>
</organism>
<feature type="chain" id="PRO_5035200735" evidence="1">
    <location>
        <begin position="20"/>
        <end position="76"/>
    </location>
</feature>
<accession>A0A8J6CBP5</accession>
<dbReference type="AlphaFoldDB" id="A0A8J6CBP5"/>
<evidence type="ECO:0000313" key="3">
    <source>
        <dbReference type="Proteomes" id="UP000751190"/>
    </source>
</evidence>
<evidence type="ECO:0000313" key="2">
    <source>
        <dbReference type="EMBL" id="KAG8463910.1"/>
    </source>
</evidence>
<keyword evidence="3" id="KW-1185">Reference proteome</keyword>
<keyword evidence="1" id="KW-0732">Signal</keyword>
<gene>
    <name evidence="2" type="ORF">KFE25_000078</name>
</gene>
<evidence type="ECO:0000256" key="1">
    <source>
        <dbReference type="SAM" id="SignalP"/>
    </source>
</evidence>
<name>A0A8J6CBP5_DIALT</name>
<reference evidence="2" key="1">
    <citation type="submission" date="2021-05" db="EMBL/GenBank/DDBJ databases">
        <title>The genome of the haptophyte Pavlova lutheri (Diacronema luteri, Pavlovales) - a model for lipid biosynthesis in eukaryotic algae.</title>
        <authorList>
            <person name="Hulatt C.J."/>
            <person name="Posewitz M.C."/>
        </authorList>
    </citation>
    <scope>NUCLEOTIDE SEQUENCE</scope>
    <source>
        <strain evidence="2">NIVA-4/92</strain>
    </source>
</reference>
<feature type="signal peptide" evidence="1">
    <location>
        <begin position="1"/>
        <end position="19"/>
    </location>
</feature>
<proteinExistence type="predicted"/>
<protein>
    <submittedName>
        <fullName evidence="2">Uncharacterized protein</fullName>
    </submittedName>
</protein>